<sequence length="326" mass="38048">MVRKRLLAVINCLSTHSSKEQPLSLQEIKSQLMHEYDLELSDKMIRTELKFLQSSASLYKLETGTNNKNYKEKVYYLENTSFQIHELRYLMDAVSSARFISQSETNQLIYKLRGLTDEFTSKRLANELIHTEGKIGIMHFADNVQTLHEAIKAKKCVKFQYGRYNVDKEFILSREGDFYKVIPLGVVWYQEYYYLIAKEEGKEKIIQYRIDRMSSVMKTEDSWVPNPGFDLEKYVSQLFHMYSGEQSGIAMEFDNHLINVVIDRFGLDAKIKNLENGRFLLEVDGVVSMGLVRWLLTWGADAKALRPTKLVDMMKKEIGRYDGLYT</sequence>
<feature type="domain" description="WYL" evidence="1">
    <location>
        <begin position="143"/>
        <end position="216"/>
    </location>
</feature>
<dbReference type="PANTHER" id="PTHR34580:SF1">
    <property type="entry name" value="PROTEIN PAFC"/>
    <property type="match status" value="1"/>
</dbReference>
<evidence type="ECO:0000313" key="3">
    <source>
        <dbReference type="EMBL" id="MFC3211538.1"/>
    </source>
</evidence>
<dbReference type="InterPro" id="IPR026881">
    <property type="entry name" value="WYL_dom"/>
</dbReference>
<gene>
    <name evidence="3" type="ORF">ACFOEJ_10675</name>
</gene>
<protein>
    <submittedName>
        <fullName evidence="3">Helix-turn-helix transcriptional regulator</fullName>
    </submittedName>
</protein>
<keyword evidence="4" id="KW-1185">Reference proteome</keyword>
<dbReference type="Pfam" id="PF13280">
    <property type="entry name" value="WYL"/>
    <property type="match status" value="1"/>
</dbReference>
<dbReference type="RefSeq" id="WP_117312304.1">
    <property type="nucleotide sequence ID" value="NZ_JBHRUJ010000016.1"/>
</dbReference>
<evidence type="ECO:0000259" key="1">
    <source>
        <dbReference type="Pfam" id="PF13280"/>
    </source>
</evidence>
<name>A0ABV7KQ06_PLAOK</name>
<dbReference type="PROSITE" id="PS52050">
    <property type="entry name" value="WYL"/>
    <property type="match status" value="1"/>
</dbReference>
<evidence type="ECO:0000313" key="4">
    <source>
        <dbReference type="Proteomes" id="UP001595625"/>
    </source>
</evidence>
<dbReference type="PANTHER" id="PTHR34580">
    <property type="match status" value="1"/>
</dbReference>
<accession>A0ABV7KQ06</accession>
<proteinExistence type="predicted"/>
<dbReference type="Pfam" id="PF25583">
    <property type="entry name" value="WCX"/>
    <property type="match status" value="1"/>
</dbReference>
<reference evidence="4" key="1">
    <citation type="journal article" date="2019" name="Int. J. Syst. Evol. Microbiol.">
        <title>The Global Catalogue of Microorganisms (GCM) 10K type strain sequencing project: providing services to taxonomists for standard genome sequencing and annotation.</title>
        <authorList>
            <consortium name="The Broad Institute Genomics Platform"/>
            <consortium name="The Broad Institute Genome Sequencing Center for Infectious Disease"/>
            <person name="Wu L."/>
            <person name="Ma J."/>
        </authorList>
    </citation>
    <scope>NUCLEOTIDE SEQUENCE [LARGE SCALE GENOMIC DNA]</scope>
    <source>
        <strain evidence="4">CCM 320</strain>
    </source>
</reference>
<dbReference type="InterPro" id="IPR051534">
    <property type="entry name" value="CBASS_pafABC_assoc_protein"/>
</dbReference>
<dbReference type="Proteomes" id="UP001595625">
    <property type="component" value="Unassembled WGS sequence"/>
</dbReference>
<dbReference type="EMBL" id="JBHRUJ010000016">
    <property type="protein sequence ID" value="MFC3211538.1"/>
    <property type="molecule type" value="Genomic_DNA"/>
</dbReference>
<comment type="caution">
    <text evidence="3">The sequence shown here is derived from an EMBL/GenBank/DDBJ whole genome shotgun (WGS) entry which is preliminary data.</text>
</comment>
<feature type="domain" description="WCX" evidence="2">
    <location>
        <begin position="258"/>
        <end position="320"/>
    </location>
</feature>
<evidence type="ECO:0000259" key="2">
    <source>
        <dbReference type="Pfam" id="PF25583"/>
    </source>
</evidence>
<dbReference type="InterPro" id="IPR057727">
    <property type="entry name" value="WCX_dom"/>
</dbReference>
<organism evidence="3 4">
    <name type="scientific">Planomicrobium okeanokoites</name>
    <name type="common">Planococcus okeanokoites</name>
    <name type="synonym">Flavobacterium okeanokoites</name>
    <dbReference type="NCBI Taxonomy" id="244"/>
    <lineage>
        <taxon>Bacteria</taxon>
        <taxon>Bacillati</taxon>
        <taxon>Bacillota</taxon>
        <taxon>Bacilli</taxon>
        <taxon>Bacillales</taxon>
        <taxon>Caryophanaceae</taxon>
        <taxon>Planomicrobium</taxon>
    </lineage>
</organism>